<feature type="compositionally biased region" description="Polar residues" evidence="1">
    <location>
        <begin position="16"/>
        <end position="27"/>
    </location>
</feature>
<feature type="region of interest" description="Disordered" evidence="1">
    <location>
        <begin position="1"/>
        <end position="27"/>
    </location>
</feature>
<reference evidence="2" key="1">
    <citation type="submission" date="2022-07" db="EMBL/GenBank/DDBJ databases">
        <title>Genome Sequence of Xylaria arbuscula.</title>
        <authorList>
            <person name="Buettner E."/>
        </authorList>
    </citation>
    <scope>NUCLEOTIDE SEQUENCE</scope>
    <source>
        <strain evidence="2">VT107</strain>
    </source>
</reference>
<gene>
    <name evidence="2" type="ORF">NPX13_g5169</name>
</gene>
<keyword evidence="3" id="KW-1185">Reference proteome</keyword>
<protein>
    <submittedName>
        <fullName evidence="2">Uncharacterized protein</fullName>
    </submittedName>
</protein>
<evidence type="ECO:0000256" key="1">
    <source>
        <dbReference type="SAM" id="MobiDB-lite"/>
    </source>
</evidence>
<proteinExistence type="predicted"/>
<sequence length="197" mass="21608">MRRVSEEPEGDGGSSWGNNQTWNQSALGLNTPVPTALPWTVYAPLARRAQGSHICVTNSTSQTGNDGDPHGVKTYLRKCGIWESGFALSSGGAYTDVDADVFDLLTRGTNVSDTSIDGFTLEYRPAICRYDVEAYVNMKGGRNATTRLFKCGLWESGEVLSSGSSHEPFEVERDMFDLITNGTEPYDTSIYGYTYKE</sequence>
<comment type="caution">
    <text evidence="2">The sequence shown here is derived from an EMBL/GenBank/DDBJ whole genome shotgun (WGS) entry which is preliminary data.</text>
</comment>
<evidence type="ECO:0000313" key="2">
    <source>
        <dbReference type="EMBL" id="KAJ3572092.1"/>
    </source>
</evidence>
<dbReference type="AlphaFoldDB" id="A0A9W8NF19"/>
<name>A0A9W8NF19_9PEZI</name>
<organism evidence="2 3">
    <name type="scientific">Xylaria arbuscula</name>
    <dbReference type="NCBI Taxonomy" id="114810"/>
    <lineage>
        <taxon>Eukaryota</taxon>
        <taxon>Fungi</taxon>
        <taxon>Dikarya</taxon>
        <taxon>Ascomycota</taxon>
        <taxon>Pezizomycotina</taxon>
        <taxon>Sordariomycetes</taxon>
        <taxon>Xylariomycetidae</taxon>
        <taxon>Xylariales</taxon>
        <taxon>Xylariaceae</taxon>
        <taxon>Xylaria</taxon>
    </lineage>
</organism>
<dbReference type="EMBL" id="JANPWZ010000793">
    <property type="protein sequence ID" value="KAJ3572092.1"/>
    <property type="molecule type" value="Genomic_DNA"/>
</dbReference>
<evidence type="ECO:0000313" key="3">
    <source>
        <dbReference type="Proteomes" id="UP001148614"/>
    </source>
</evidence>
<accession>A0A9W8NF19</accession>
<dbReference type="Proteomes" id="UP001148614">
    <property type="component" value="Unassembled WGS sequence"/>
</dbReference>